<dbReference type="PANTHER" id="PTHR30606:SF10">
    <property type="entry name" value="PHOSPHATIDYLINOSITOL MANNOSIDE ACYLTRANSFERASE"/>
    <property type="match status" value="1"/>
</dbReference>
<keyword evidence="4 8" id="KW-0808">Transferase</keyword>
<proteinExistence type="predicted"/>
<accession>A0A455T2P2</accession>
<evidence type="ECO:0000256" key="6">
    <source>
        <dbReference type="ARBA" id="ARBA00023315"/>
    </source>
</evidence>
<evidence type="ECO:0000256" key="7">
    <source>
        <dbReference type="SAM" id="MobiDB-lite"/>
    </source>
</evidence>
<keyword evidence="3" id="KW-0997">Cell inner membrane</keyword>
<sequence>MRQKTTKMYLLFRLAAVIVPRLPRRWLPALSVLLGWLAWMIAVKARRQATANMLHVLGPEVQATRLGRRRLRRTVRQMFINNVRNYLEGFCLPYVPVEEIVDNIIPGGEEHLAAALAQGKGVLIISAHFGPFDYLSQWLVARGYELVIPVEQLKDRRMLELMLNLRCSHGIKYLPVGNGTTMRAILRTLRQNQLVLITADRAVVGQSVEVPFFGAPARLPEGPALLAQRTGAALVGAFGWRLKGTRMQGEFTPISLALPEEERQNPNALMRSIVQVMERYIRAHPEQWLVFAPVWLDHPADSPAAPATAADSEEQGQGRRRISGEESGEQEGVVGCQ</sequence>
<evidence type="ECO:0000256" key="1">
    <source>
        <dbReference type="ARBA" id="ARBA00004533"/>
    </source>
</evidence>
<feature type="compositionally biased region" description="Low complexity" evidence="7">
    <location>
        <begin position="301"/>
        <end position="310"/>
    </location>
</feature>
<dbReference type="GO" id="GO:0009247">
    <property type="term" value="P:glycolipid biosynthetic process"/>
    <property type="evidence" value="ECO:0007669"/>
    <property type="project" value="UniProtKB-ARBA"/>
</dbReference>
<feature type="region of interest" description="Disordered" evidence="7">
    <location>
        <begin position="301"/>
        <end position="337"/>
    </location>
</feature>
<dbReference type="GO" id="GO:0005886">
    <property type="term" value="C:plasma membrane"/>
    <property type="evidence" value="ECO:0007669"/>
    <property type="project" value="UniProtKB-SubCell"/>
</dbReference>
<name>A0A455T2P2_9CHLR</name>
<organism evidence="8">
    <name type="scientific">Thermogemmatispora argillosa</name>
    <dbReference type="NCBI Taxonomy" id="2045280"/>
    <lineage>
        <taxon>Bacteria</taxon>
        <taxon>Bacillati</taxon>
        <taxon>Chloroflexota</taxon>
        <taxon>Ktedonobacteria</taxon>
        <taxon>Thermogemmatisporales</taxon>
        <taxon>Thermogemmatisporaceae</taxon>
        <taxon>Thermogemmatispora</taxon>
    </lineage>
</organism>
<protein>
    <submittedName>
        <fullName evidence="8">Lipid A biosynthesis lauroyl acyltransferase</fullName>
    </submittedName>
</protein>
<evidence type="ECO:0000256" key="2">
    <source>
        <dbReference type="ARBA" id="ARBA00022475"/>
    </source>
</evidence>
<dbReference type="EMBL" id="AP019377">
    <property type="protein sequence ID" value="BBH94110.1"/>
    <property type="molecule type" value="Genomic_DNA"/>
</dbReference>
<dbReference type="CDD" id="cd07984">
    <property type="entry name" value="LPLAT_LABLAT-like"/>
    <property type="match status" value="1"/>
</dbReference>
<dbReference type="InterPro" id="IPR004960">
    <property type="entry name" value="LipA_acyltrans"/>
</dbReference>
<evidence type="ECO:0000256" key="3">
    <source>
        <dbReference type="ARBA" id="ARBA00022519"/>
    </source>
</evidence>
<comment type="subcellular location">
    <subcellularLocation>
        <location evidence="1">Cell inner membrane</location>
    </subcellularLocation>
</comment>
<dbReference type="PANTHER" id="PTHR30606">
    <property type="entry name" value="LIPID A BIOSYNTHESIS LAUROYL ACYLTRANSFERASE"/>
    <property type="match status" value="1"/>
</dbReference>
<reference evidence="8" key="1">
    <citation type="submission" date="2018-12" db="EMBL/GenBank/DDBJ databases">
        <title>Novel natural products biosynthetic potential of the class Ktedonobacteria.</title>
        <authorList>
            <person name="Zheng Y."/>
            <person name="Saitou A."/>
            <person name="Wang C.M."/>
            <person name="Toyoda A."/>
            <person name="Minakuchi Y."/>
            <person name="Sekiguchi Y."/>
            <person name="Ueda K."/>
            <person name="Takano H."/>
            <person name="Sakai Y."/>
            <person name="Yokota A."/>
            <person name="Yabe S."/>
        </authorList>
    </citation>
    <scope>NUCLEOTIDE SEQUENCE</scope>
    <source>
        <strain evidence="8">A3-2</strain>
    </source>
</reference>
<gene>
    <name evidence="8" type="ORF">KTA_23090</name>
</gene>
<evidence type="ECO:0000256" key="5">
    <source>
        <dbReference type="ARBA" id="ARBA00023136"/>
    </source>
</evidence>
<dbReference type="GO" id="GO:0016746">
    <property type="term" value="F:acyltransferase activity"/>
    <property type="evidence" value="ECO:0007669"/>
    <property type="project" value="UniProtKB-KW"/>
</dbReference>
<keyword evidence="5" id="KW-0472">Membrane</keyword>
<keyword evidence="6 8" id="KW-0012">Acyltransferase</keyword>
<evidence type="ECO:0000313" key="8">
    <source>
        <dbReference type="EMBL" id="BBH94110.1"/>
    </source>
</evidence>
<dbReference type="Pfam" id="PF03279">
    <property type="entry name" value="Lip_A_acyltrans"/>
    <property type="match status" value="1"/>
</dbReference>
<keyword evidence="2" id="KW-1003">Cell membrane</keyword>
<evidence type="ECO:0000256" key="4">
    <source>
        <dbReference type="ARBA" id="ARBA00022679"/>
    </source>
</evidence>
<dbReference type="AlphaFoldDB" id="A0A455T2P2"/>